<gene>
    <name evidence="1" type="ORF">Dsi01nite_091810</name>
</gene>
<dbReference type="RefSeq" id="WP_203852761.1">
    <property type="nucleotide sequence ID" value="NZ_BAAAVW010000005.1"/>
</dbReference>
<keyword evidence="2" id="KW-1185">Reference proteome</keyword>
<reference evidence="1" key="1">
    <citation type="submission" date="2021-01" db="EMBL/GenBank/DDBJ databases">
        <title>Whole genome shotgun sequence of Dactylosporangium siamense NBRC 106093.</title>
        <authorList>
            <person name="Komaki H."/>
            <person name="Tamura T."/>
        </authorList>
    </citation>
    <scope>NUCLEOTIDE SEQUENCE</scope>
    <source>
        <strain evidence="1">NBRC 106093</strain>
    </source>
</reference>
<organism evidence="1 2">
    <name type="scientific">Dactylosporangium siamense</name>
    <dbReference type="NCBI Taxonomy" id="685454"/>
    <lineage>
        <taxon>Bacteria</taxon>
        <taxon>Bacillati</taxon>
        <taxon>Actinomycetota</taxon>
        <taxon>Actinomycetes</taxon>
        <taxon>Micromonosporales</taxon>
        <taxon>Micromonosporaceae</taxon>
        <taxon>Dactylosporangium</taxon>
    </lineage>
</organism>
<comment type="caution">
    <text evidence="1">The sequence shown here is derived from an EMBL/GenBank/DDBJ whole genome shotgun (WGS) entry which is preliminary data.</text>
</comment>
<name>A0A919PZH4_9ACTN</name>
<dbReference type="Proteomes" id="UP000660611">
    <property type="component" value="Unassembled WGS sequence"/>
</dbReference>
<sequence length="145" mass="15596">MLLQESQVLDLRVDLLRSTAAILLELRAAFDHLTGNTAVMVLRGAGAVRWMVADEVGEPLTAWAVVGASIRQLTGGFEVSLGLSPNAELMVTAQALEYYSLEANVGEVIPDYTIDSEETIRSAVAGWESIATPREFSSLALTKSE</sequence>
<dbReference type="AlphaFoldDB" id="A0A919PZH4"/>
<proteinExistence type="predicted"/>
<accession>A0A919PZH4</accession>
<evidence type="ECO:0000313" key="2">
    <source>
        <dbReference type="Proteomes" id="UP000660611"/>
    </source>
</evidence>
<protein>
    <submittedName>
        <fullName evidence="1">Uncharacterized protein</fullName>
    </submittedName>
</protein>
<dbReference type="EMBL" id="BONQ01000150">
    <property type="protein sequence ID" value="GIG51140.1"/>
    <property type="molecule type" value="Genomic_DNA"/>
</dbReference>
<evidence type="ECO:0000313" key="1">
    <source>
        <dbReference type="EMBL" id="GIG51140.1"/>
    </source>
</evidence>